<feature type="signal peptide" evidence="1">
    <location>
        <begin position="1"/>
        <end position="20"/>
    </location>
</feature>
<evidence type="ECO:0000313" key="3">
    <source>
        <dbReference type="WBParaSite" id="Pan_g17720.t1"/>
    </source>
</evidence>
<sequence>MSKLLVFALAVLGCAHLSHASKSEWTELPTNRSDVQSGAEFDFRSLDFSARCTQHTLYRVTRKGAAVAIVRAYNNQINDAYIQAPKEVKSAYQGSKFYHLTVVFVPTQCLKPAKENQVCFPQTEASGHEVDILVVFNGTDIIKRFSFDPVQ</sequence>
<dbReference type="Proteomes" id="UP000492821">
    <property type="component" value="Unassembled WGS sequence"/>
</dbReference>
<reference evidence="2" key="1">
    <citation type="journal article" date="2013" name="Genetics">
        <title>The draft genome and transcriptome of Panagrellus redivivus are shaped by the harsh demands of a free-living lifestyle.</title>
        <authorList>
            <person name="Srinivasan J."/>
            <person name="Dillman A.R."/>
            <person name="Macchietto M.G."/>
            <person name="Heikkinen L."/>
            <person name="Lakso M."/>
            <person name="Fracchia K.M."/>
            <person name="Antoshechkin I."/>
            <person name="Mortazavi A."/>
            <person name="Wong G."/>
            <person name="Sternberg P.W."/>
        </authorList>
    </citation>
    <scope>NUCLEOTIDE SEQUENCE [LARGE SCALE GENOMIC DNA]</scope>
    <source>
        <strain evidence="2">MT8872</strain>
    </source>
</reference>
<dbReference type="InterPro" id="IPR046350">
    <property type="entry name" value="Cystatin_sf"/>
</dbReference>
<keyword evidence="1" id="KW-0732">Signal</keyword>
<evidence type="ECO:0000313" key="2">
    <source>
        <dbReference type="Proteomes" id="UP000492821"/>
    </source>
</evidence>
<organism evidence="2 3">
    <name type="scientific">Panagrellus redivivus</name>
    <name type="common">Microworm</name>
    <dbReference type="NCBI Taxonomy" id="6233"/>
    <lineage>
        <taxon>Eukaryota</taxon>
        <taxon>Metazoa</taxon>
        <taxon>Ecdysozoa</taxon>
        <taxon>Nematoda</taxon>
        <taxon>Chromadorea</taxon>
        <taxon>Rhabditida</taxon>
        <taxon>Tylenchina</taxon>
        <taxon>Panagrolaimomorpha</taxon>
        <taxon>Panagrolaimoidea</taxon>
        <taxon>Panagrolaimidae</taxon>
        <taxon>Panagrellus</taxon>
    </lineage>
</organism>
<evidence type="ECO:0000256" key="1">
    <source>
        <dbReference type="SAM" id="SignalP"/>
    </source>
</evidence>
<name>A0A7E4V845_PANRE</name>
<feature type="chain" id="PRO_5028966719" evidence="1">
    <location>
        <begin position="21"/>
        <end position="151"/>
    </location>
</feature>
<accession>A0A7E4V845</accession>
<proteinExistence type="predicted"/>
<dbReference type="SUPFAM" id="SSF54403">
    <property type="entry name" value="Cystatin/monellin"/>
    <property type="match status" value="1"/>
</dbReference>
<protein>
    <submittedName>
        <fullName evidence="3">Cystatin domain-containing protein</fullName>
    </submittedName>
</protein>
<keyword evidence="2" id="KW-1185">Reference proteome</keyword>
<reference evidence="3" key="2">
    <citation type="submission" date="2020-10" db="UniProtKB">
        <authorList>
            <consortium name="WormBaseParasite"/>
        </authorList>
    </citation>
    <scope>IDENTIFICATION</scope>
</reference>
<dbReference type="WBParaSite" id="Pan_g17720.t1">
    <property type="protein sequence ID" value="Pan_g17720.t1"/>
    <property type="gene ID" value="Pan_g17720"/>
</dbReference>
<dbReference type="AlphaFoldDB" id="A0A7E4V845"/>